<dbReference type="PROSITE" id="PS50886">
    <property type="entry name" value="TRBD"/>
    <property type="match status" value="1"/>
</dbReference>
<dbReference type="GO" id="GO:0000049">
    <property type="term" value="F:tRNA binding"/>
    <property type="evidence" value="ECO:0007669"/>
    <property type="project" value="UniProtKB-UniRule"/>
</dbReference>
<dbReference type="NCBIfam" id="NF007493">
    <property type="entry name" value="PRK10089.1-2"/>
    <property type="match status" value="1"/>
</dbReference>
<proteinExistence type="predicted"/>
<dbReference type="InterPro" id="IPR002547">
    <property type="entry name" value="tRNA-bd_dom"/>
</dbReference>
<dbReference type="NCBIfam" id="TIGR02222">
    <property type="entry name" value="chap_CsaA"/>
    <property type="match status" value="1"/>
</dbReference>
<keyword evidence="6" id="KW-1185">Reference proteome</keyword>
<dbReference type="SUPFAM" id="SSF50249">
    <property type="entry name" value="Nucleic acid-binding proteins"/>
    <property type="match status" value="1"/>
</dbReference>
<protein>
    <submittedName>
        <fullName evidence="5">tRNA-binding protein</fullName>
    </submittedName>
</protein>
<dbReference type="CDD" id="cd02798">
    <property type="entry name" value="tRNA_bind_CsaA"/>
    <property type="match status" value="1"/>
</dbReference>
<evidence type="ECO:0000313" key="6">
    <source>
        <dbReference type="Proteomes" id="UP000295097"/>
    </source>
</evidence>
<sequence length="137" mass="14857">MTGRVSCQADADRVGLKTGGVDVALSDEIAFDDFLKVDIRAGTIVETEVFPEARKPAYKLQIDFGPEIGIKKSSAQITVHYTPETLKGRQVMAVVNFPPRQIGPVRSEVLTLGYADENGDIVLAAIDKPVPDGERLM</sequence>
<dbReference type="FunFam" id="2.40.50.140:FF:000165">
    <property type="entry name" value="Chaperone CsaA"/>
    <property type="match status" value="1"/>
</dbReference>
<dbReference type="PANTHER" id="PTHR11586:SF37">
    <property type="entry name" value="TRNA-BINDING DOMAIN-CONTAINING PROTEIN"/>
    <property type="match status" value="1"/>
</dbReference>
<evidence type="ECO:0000313" key="5">
    <source>
        <dbReference type="EMBL" id="TCT40205.1"/>
    </source>
</evidence>
<dbReference type="Gene3D" id="2.40.50.140">
    <property type="entry name" value="Nucleic acid-binding proteins"/>
    <property type="match status" value="1"/>
</dbReference>
<reference evidence="5 6" key="1">
    <citation type="submission" date="2019-03" db="EMBL/GenBank/DDBJ databases">
        <title>Freshwater and sediment microbial communities from various areas in North America, analyzing microbe dynamics in response to fracking.</title>
        <authorList>
            <person name="Lamendella R."/>
        </authorList>
    </citation>
    <scope>NUCLEOTIDE SEQUENCE [LARGE SCALE GENOMIC DNA]</scope>
    <source>
        <strain evidence="5 6">175.2</strain>
    </source>
</reference>
<keyword evidence="1 3" id="KW-0820">tRNA-binding</keyword>
<dbReference type="InterPro" id="IPR008231">
    <property type="entry name" value="CsaA"/>
</dbReference>
<name>A0A4R3NTV1_9HYPH</name>
<dbReference type="Pfam" id="PF01588">
    <property type="entry name" value="tRNA_bind"/>
    <property type="match status" value="1"/>
</dbReference>
<evidence type="ECO:0000256" key="1">
    <source>
        <dbReference type="ARBA" id="ARBA00022555"/>
    </source>
</evidence>
<gene>
    <name evidence="5" type="ORF">EDC90_101057</name>
</gene>
<dbReference type="EMBL" id="SMAR01000010">
    <property type="protein sequence ID" value="TCT40205.1"/>
    <property type="molecule type" value="Genomic_DNA"/>
</dbReference>
<evidence type="ECO:0000256" key="2">
    <source>
        <dbReference type="ARBA" id="ARBA00022884"/>
    </source>
</evidence>
<evidence type="ECO:0000256" key="3">
    <source>
        <dbReference type="PROSITE-ProRule" id="PRU00209"/>
    </source>
</evidence>
<dbReference type="NCBIfam" id="NF007495">
    <property type="entry name" value="PRK10089.1-4"/>
    <property type="match status" value="1"/>
</dbReference>
<accession>A0A4R3NTV1</accession>
<organism evidence="5 6">
    <name type="scientific">Martelella mediterranea</name>
    <dbReference type="NCBI Taxonomy" id="293089"/>
    <lineage>
        <taxon>Bacteria</taxon>
        <taxon>Pseudomonadati</taxon>
        <taxon>Pseudomonadota</taxon>
        <taxon>Alphaproteobacteria</taxon>
        <taxon>Hyphomicrobiales</taxon>
        <taxon>Aurantimonadaceae</taxon>
        <taxon>Martelella</taxon>
    </lineage>
</organism>
<evidence type="ECO:0000259" key="4">
    <source>
        <dbReference type="PROSITE" id="PS50886"/>
    </source>
</evidence>
<dbReference type="NCBIfam" id="NF007494">
    <property type="entry name" value="PRK10089.1-3"/>
    <property type="match status" value="1"/>
</dbReference>
<dbReference type="Proteomes" id="UP000295097">
    <property type="component" value="Unassembled WGS sequence"/>
</dbReference>
<comment type="caution">
    <text evidence="5">The sequence shown here is derived from an EMBL/GenBank/DDBJ whole genome shotgun (WGS) entry which is preliminary data.</text>
</comment>
<dbReference type="PANTHER" id="PTHR11586">
    <property type="entry name" value="TRNA-AMINOACYLATION COFACTOR ARC1 FAMILY MEMBER"/>
    <property type="match status" value="1"/>
</dbReference>
<keyword evidence="2 3" id="KW-0694">RNA-binding</keyword>
<feature type="domain" description="TRNA-binding" evidence="4">
    <location>
        <begin position="33"/>
        <end position="137"/>
    </location>
</feature>
<dbReference type="InterPro" id="IPR051270">
    <property type="entry name" value="Tyrosine-tRNA_ligase_regulator"/>
</dbReference>
<dbReference type="AlphaFoldDB" id="A0A4R3NTV1"/>
<dbReference type="InterPro" id="IPR012340">
    <property type="entry name" value="NA-bd_OB-fold"/>
</dbReference>